<dbReference type="GO" id="GO:0022857">
    <property type="term" value="F:transmembrane transporter activity"/>
    <property type="evidence" value="ECO:0007669"/>
    <property type="project" value="InterPro"/>
</dbReference>
<comment type="caution">
    <text evidence="11">The sequence shown here is derived from an EMBL/GenBank/DDBJ whole genome shotgun (WGS) entry which is preliminary data.</text>
</comment>
<feature type="transmembrane region" description="Helical" evidence="9">
    <location>
        <begin position="20"/>
        <end position="47"/>
    </location>
</feature>
<keyword evidence="3 9" id="KW-0813">Transport</keyword>
<proteinExistence type="inferred from homology"/>
<gene>
    <name evidence="11" type="ORF">AW736_03315</name>
</gene>
<evidence type="ECO:0000313" key="11">
    <source>
        <dbReference type="EMBL" id="OAM91403.1"/>
    </source>
</evidence>
<dbReference type="EMBL" id="LRRQ01000028">
    <property type="protein sequence ID" value="OAM91403.1"/>
    <property type="molecule type" value="Genomic_DNA"/>
</dbReference>
<evidence type="ECO:0000256" key="7">
    <source>
        <dbReference type="ARBA" id="ARBA00022989"/>
    </source>
</evidence>
<sequence>MPSLDFEFIVLHLPHYGKALLLTLALGLGAILGSLLVGLPGSLILHFRTPVLRRVVAAYVEFSRNTPLLAQLFFLYFGLPAIGIKWSGFTCALLGLTFLGGGYMIEALRAGIEAVGRPQIESALGIGLSRPQIARLVVLPQALVSATPALAANCIFLLKETSVVGVIAVADLMHLTQDLIGLYYKTTESLVLLVAAYVILVVPVSLLFSRLEKAVRRAEFG</sequence>
<evidence type="ECO:0000313" key="12">
    <source>
        <dbReference type="Proteomes" id="UP000078486"/>
    </source>
</evidence>
<evidence type="ECO:0000256" key="8">
    <source>
        <dbReference type="ARBA" id="ARBA00023136"/>
    </source>
</evidence>
<keyword evidence="8 9" id="KW-0472">Membrane</keyword>
<organism evidence="11 12">
    <name type="scientific">Termitidicoccus mucosus</name>
    <dbReference type="NCBI Taxonomy" id="1184151"/>
    <lineage>
        <taxon>Bacteria</taxon>
        <taxon>Pseudomonadati</taxon>
        <taxon>Verrucomicrobiota</taxon>
        <taxon>Opitutia</taxon>
        <taxon>Opitutales</taxon>
        <taxon>Opitutaceae</taxon>
        <taxon>Termitidicoccus</taxon>
    </lineage>
</organism>
<keyword evidence="7 9" id="KW-1133">Transmembrane helix</keyword>
<dbReference type="NCBIfam" id="TIGR01726">
    <property type="entry name" value="HEQRo_perm_3TM"/>
    <property type="match status" value="1"/>
</dbReference>
<dbReference type="Pfam" id="PF00528">
    <property type="entry name" value="BPD_transp_1"/>
    <property type="match status" value="1"/>
</dbReference>
<evidence type="ECO:0000259" key="10">
    <source>
        <dbReference type="PROSITE" id="PS50928"/>
    </source>
</evidence>
<evidence type="ECO:0000256" key="1">
    <source>
        <dbReference type="ARBA" id="ARBA00004429"/>
    </source>
</evidence>
<evidence type="ECO:0000256" key="6">
    <source>
        <dbReference type="ARBA" id="ARBA00022970"/>
    </source>
</evidence>
<dbReference type="PROSITE" id="PS50928">
    <property type="entry name" value="ABC_TM1"/>
    <property type="match status" value="1"/>
</dbReference>
<feature type="transmembrane region" description="Helical" evidence="9">
    <location>
        <begin position="189"/>
        <end position="208"/>
    </location>
</feature>
<dbReference type="InterPro" id="IPR010065">
    <property type="entry name" value="AA_ABC_transptr_permease_3TM"/>
</dbReference>
<accession>A0A178INC2</accession>
<dbReference type="Gene3D" id="1.10.3720.10">
    <property type="entry name" value="MetI-like"/>
    <property type="match status" value="1"/>
</dbReference>
<dbReference type="PANTHER" id="PTHR30614:SF37">
    <property type="entry name" value="AMINO-ACID ABC TRANSPORTER PERMEASE PROTEIN YHDX-RELATED"/>
    <property type="match status" value="1"/>
</dbReference>
<comment type="subcellular location">
    <subcellularLocation>
        <location evidence="1">Cell inner membrane</location>
        <topology evidence="1">Multi-pass membrane protein</topology>
    </subcellularLocation>
    <subcellularLocation>
        <location evidence="9">Cell membrane</location>
        <topology evidence="9">Multi-pass membrane protein</topology>
    </subcellularLocation>
</comment>
<evidence type="ECO:0000256" key="3">
    <source>
        <dbReference type="ARBA" id="ARBA00022448"/>
    </source>
</evidence>
<comment type="similarity">
    <text evidence="2">Belongs to the binding-protein-dependent transport system permease family. HisMQ subfamily.</text>
</comment>
<dbReference type="Proteomes" id="UP000078486">
    <property type="component" value="Unassembled WGS sequence"/>
</dbReference>
<keyword evidence="5 9" id="KW-0812">Transmembrane</keyword>
<evidence type="ECO:0000256" key="2">
    <source>
        <dbReference type="ARBA" id="ARBA00010072"/>
    </source>
</evidence>
<dbReference type="OrthoDB" id="9774451at2"/>
<evidence type="ECO:0000256" key="9">
    <source>
        <dbReference type="RuleBase" id="RU363032"/>
    </source>
</evidence>
<dbReference type="InterPro" id="IPR035906">
    <property type="entry name" value="MetI-like_sf"/>
</dbReference>
<dbReference type="SUPFAM" id="SSF161098">
    <property type="entry name" value="MetI-like"/>
    <property type="match status" value="1"/>
</dbReference>
<feature type="transmembrane region" description="Helical" evidence="9">
    <location>
        <begin position="68"/>
        <end position="86"/>
    </location>
</feature>
<evidence type="ECO:0000256" key="5">
    <source>
        <dbReference type="ARBA" id="ARBA00022692"/>
    </source>
</evidence>
<protein>
    <submittedName>
        <fullName evidence="11">Polar amino acid ABC transporter permease</fullName>
    </submittedName>
</protein>
<dbReference type="PANTHER" id="PTHR30614">
    <property type="entry name" value="MEMBRANE COMPONENT OF AMINO ACID ABC TRANSPORTER"/>
    <property type="match status" value="1"/>
</dbReference>
<dbReference type="RefSeq" id="WP_068768842.1">
    <property type="nucleotide sequence ID" value="NZ_CP109796.1"/>
</dbReference>
<dbReference type="GO" id="GO:0006865">
    <property type="term" value="P:amino acid transport"/>
    <property type="evidence" value="ECO:0007669"/>
    <property type="project" value="UniProtKB-KW"/>
</dbReference>
<feature type="domain" description="ABC transmembrane type-1" evidence="10">
    <location>
        <begin position="20"/>
        <end position="212"/>
    </location>
</feature>
<dbReference type="CDD" id="cd06261">
    <property type="entry name" value="TM_PBP2"/>
    <property type="match status" value="1"/>
</dbReference>
<dbReference type="InterPro" id="IPR043429">
    <property type="entry name" value="ArtM/GltK/GlnP/TcyL/YhdX-like"/>
</dbReference>
<dbReference type="AlphaFoldDB" id="A0A178INC2"/>
<reference evidence="11 12" key="1">
    <citation type="submission" date="2016-01" db="EMBL/GenBank/DDBJ databases">
        <title>High potential of lignocellulose degradation of a new Verrucomicrobia species.</title>
        <authorList>
            <person name="Wang Y."/>
            <person name="Shi Y."/>
            <person name="Qiu Z."/>
            <person name="Liu S."/>
            <person name="Yang H."/>
        </authorList>
    </citation>
    <scope>NUCLEOTIDE SEQUENCE [LARGE SCALE GENOMIC DNA]</scope>
    <source>
        <strain evidence="11 12">TSB47</strain>
    </source>
</reference>
<dbReference type="STRING" id="1184151.AW736_03315"/>
<dbReference type="GO" id="GO:0043190">
    <property type="term" value="C:ATP-binding cassette (ABC) transporter complex"/>
    <property type="evidence" value="ECO:0007669"/>
    <property type="project" value="InterPro"/>
</dbReference>
<keyword evidence="4" id="KW-1003">Cell membrane</keyword>
<evidence type="ECO:0000256" key="4">
    <source>
        <dbReference type="ARBA" id="ARBA00022475"/>
    </source>
</evidence>
<name>A0A178INC2_9BACT</name>
<keyword evidence="6" id="KW-0029">Amino-acid transport</keyword>
<keyword evidence="12" id="KW-1185">Reference proteome</keyword>
<dbReference type="InterPro" id="IPR000515">
    <property type="entry name" value="MetI-like"/>
</dbReference>